<dbReference type="Pfam" id="PF06863">
    <property type="entry name" value="DUF1254"/>
    <property type="match status" value="1"/>
</dbReference>
<feature type="domain" description="DUF1254" evidence="3">
    <location>
        <begin position="102"/>
        <end position="232"/>
    </location>
</feature>
<proteinExistence type="predicted"/>
<evidence type="ECO:0000259" key="3">
    <source>
        <dbReference type="Pfam" id="PF06863"/>
    </source>
</evidence>
<gene>
    <name evidence="4" type="ORF">FVW59_04010</name>
</gene>
<dbReference type="PANTHER" id="PTHR36509:SF2">
    <property type="entry name" value="BLL3101 PROTEIN"/>
    <property type="match status" value="1"/>
</dbReference>
<feature type="chain" id="PRO_5022783706" evidence="1">
    <location>
        <begin position="28"/>
        <end position="496"/>
    </location>
</feature>
<dbReference type="InterPro" id="IPR010621">
    <property type="entry name" value="DUF1214"/>
</dbReference>
<organism evidence="4 5">
    <name type="scientific">Parahaliea aestuarii</name>
    <dbReference type="NCBI Taxonomy" id="1852021"/>
    <lineage>
        <taxon>Bacteria</taxon>
        <taxon>Pseudomonadati</taxon>
        <taxon>Pseudomonadota</taxon>
        <taxon>Gammaproteobacteria</taxon>
        <taxon>Cellvibrionales</taxon>
        <taxon>Halieaceae</taxon>
        <taxon>Parahaliea</taxon>
    </lineage>
</organism>
<dbReference type="EMBL" id="VRYZ01000001">
    <property type="protein sequence ID" value="TXS95071.1"/>
    <property type="molecule type" value="Genomic_DNA"/>
</dbReference>
<dbReference type="RefSeq" id="WP_148062911.1">
    <property type="nucleotide sequence ID" value="NZ_VRYZ01000001.1"/>
</dbReference>
<name>A0A5C9A780_9GAMM</name>
<dbReference type="Proteomes" id="UP000321933">
    <property type="component" value="Unassembled WGS sequence"/>
</dbReference>
<dbReference type="Pfam" id="PF06742">
    <property type="entry name" value="DUF1214"/>
    <property type="match status" value="1"/>
</dbReference>
<reference evidence="4 5" key="1">
    <citation type="submission" date="2019-08" db="EMBL/GenBank/DDBJ databases">
        <title>Parahaliea maris sp. nov., isolated from the surface seawater.</title>
        <authorList>
            <person name="Liu Y."/>
        </authorList>
    </citation>
    <scope>NUCLEOTIDE SEQUENCE [LARGE SCALE GENOMIC DNA]</scope>
    <source>
        <strain evidence="4 5">S2-26</strain>
    </source>
</reference>
<dbReference type="InterPro" id="IPR037049">
    <property type="entry name" value="DUF1214_C_sf"/>
</dbReference>
<evidence type="ECO:0000259" key="2">
    <source>
        <dbReference type="Pfam" id="PF06742"/>
    </source>
</evidence>
<sequence length="496" mass="55004">MEHTTPIRTRPGLTALLAFTLSLTCFGQVGNAAEDIGSTPGMTYQSNDAIFAGETDDPYRLALRAYIWGYPLVKAAAIRMAHTNPDDPYVERAQPSAAGPLNTLNHSRELFGPEFRNGVGVNHDTLYSFGWFDLEDEAWVLEAPDFGDRYYTFSIYNADSSSADTIGQRTHGSQLPTVLIHGPLYDGPVPDDMLAIGIATRYLNFAGRILTSGTEEDYRIVHSLQDRIRMRPLDSYLAGKPAPASVPDQTRLSAGVESASHYLQLYAQLGNVLRDWIPAAEEQSLLRSFEEIGLSAQAFHIEGLENATLDAMKRAARDASELIARRSRDLGSNHNGWTINYLGSRFGTDYLLRAAVARDQIYVTVPEEAIYPITRLDANGEPLHGDQHYRISLPADALPPVKGFWSITLYNDSGYLVENPIGRYTIGDRTPGLVSGDDGTIDIRIQRDAPDTSAVNWLPAPAGEFYLMMRLYIPERAILEREWLPPPVMPVDHTEE</sequence>
<dbReference type="Gene3D" id="2.60.120.600">
    <property type="entry name" value="Domain of unknown function DUF1214, C-terminal domain"/>
    <property type="match status" value="1"/>
</dbReference>
<dbReference type="OrthoDB" id="272779at2"/>
<keyword evidence="5" id="KW-1185">Reference proteome</keyword>
<dbReference type="InterPro" id="IPR037050">
    <property type="entry name" value="DUF1254_sf"/>
</dbReference>
<dbReference type="InterPro" id="IPR010679">
    <property type="entry name" value="DUF1254"/>
</dbReference>
<evidence type="ECO:0000256" key="1">
    <source>
        <dbReference type="SAM" id="SignalP"/>
    </source>
</evidence>
<protein>
    <submittedName>
        <fullName evidence="4">DUF1254 domain-containing protein</fullName>
    </submittedName>
</protein>
<comment type="caution">
    <text evidence="4">The sequence shown here is derived from an EMBL/GenBank/DDBJ whole genome shotgun (WGS) entry which is preliminary data.</text>
</comment>
<feature type="signal peptide" evidence="1">
    <location>
        <begin position="1"/>
        <end position="27"/>
    </location>
</feature>
<accession>A0A5C9A780</accession>
<dbReference type="SUPFAM" id="SSF160935">
    <property type="entry name" value="VPA0735-like"/>
    <property type="match status" value="1"/>
</dbReference>
<keyword evidence="1" id="KW-0732">Signal</keyword>
<dbReference type="PANTHER" id="PTHR36509">
    <property type="entry name" value="BLL3101 PROTEIN"/>
    <property type="match status" value="1"/>
</dbReference>
<evidence type="ECO:0000313" key="4">
    <source>
        <dbReference type="EMBL" id="TXS95071.1"/>
    </source>
</evidence>
<evidence type="ECO:0000313" key="5">
    <source>
        <dbReference type="Proteomes" id="UP000321933"/>
    </source>
</evidence>
<feature type="domain" description="DUF1214" evidence="2">
    <location>
        <begin position="368"/>
        <end position="475"/>
    </location>
</feature>
<dbReference type="Gene3D" id="2.60.40.1610">
    <property type="entry name" value="Domain of unknown function DUF1254"/>
    <property type="match status" value="1"/>
</dbReference>
<dbReference type="AlphaFoldDB" id="A0A5C9A780"/>